<evidence type="ECO:0000256" key="3">
    <source>
        <dbReference type="ARBA" id="ARBA00023002"/>
    </source>
</evidence>
<evidence type="ECO:0000256" key="5">
    <source>
        <dbReference type="SAM" id="MobiDB-lite"/>
    </source>
</evidence>
<comment type="cofactor">
    <cofactor evidence="4">
        <name>Zn(2+)</name>
        <dbReference type="ChEBI" id="CHEBI:29105"/>
    </cofactor>
</comment>
<sequence length="366" mass="37542">MHAIEFHGAEVLELVERPDPAPGEGQLLIAPTAVGICGTDIEIFDGSLAYFRMGIAAYPIVPGHEWTGTVVEVGAGVSGFAAGDRVVGEVAIGCGVCVRCLAGRAHLCGRRTETGIVHMDGAMASRMLYPAAHAHRVELEPRAGALVEPTSVALHAVRRGRVAGQRVLIVGAGPIGLLAAQCARAEGAASVVVTDTREDRLTLAAALGFPRATVPAGEAHDDPHAGHAHGPLTPSGGWGDPAAMRAILDAIGEQDLIDVAILCAGGPAAIAAAFAAVRPGGTVVAVGLSGAPTIPFDWDGMVVRDVDLIGVLGSVGYWPDAIELITSGRVQTEPLVTGAYPLDRTRDALEQLVKAGTLKVLIEPGR</sequence>
<dbReference type="InterPro" id="IPR011032">
    <property type="entry name" value="GroES-like_sf"/>
</dbReference>
<comment type="caution">
    <text evidence="7">The sequence shown here is derived from an EMBL/GenBank/DDBJ whole genome shotgun (WGS) entry which is preliminary data.</text>
</comment>
<accession>A0A9X3N1D9</accession>
<reference evidence="7" key="1">
    <citation type="submission" date="2022-10" db="EMBL/GenBank/DDBJ databases">
        <title>The WGS of Solirubrobacter ginsenosidimutans DSM 21036.</title>
        <authorList>
            <person name="Jiang Z."/>
        </authorList>
    </citation>
    <scope>NUCLEOTIDE SEQUENCE</scope>
    <source>
        <strain evidence="7">DSM 21036</strain>
    </source>
</reference>
<dbReference type="Gene3D" id="3.40.50.720">
    <property type="entry name" value="NAD(P)-binding Rossmann-like Domain"/>
    <property type="match status" value="1"/>
</dbReference>
<dbReference type="SUPFAM" id="SSF50129">
    <property type="entry name" value="GroES-like"/>
    <property type="match status" value="1"/>
</dbReference>
<dbReference type="Gene3D" id="3.90.180.10">
    <property type="entry name" value="Medium-chain alcohol dehydrogenases, catalytic domain"/>
    <property type="match status" value="1"/>
</dbReference>
<keyword evidence="3" id="KW-0560">Oxidoreductase</keyword>
<evidence type="ECO:0000313" key="7">
    <source>
        <dbReference type="EMBL" id="MDA0166684.1"/>
    </source>
</evidence>
<dbReference type="InterPro" id="IPR013154">
    <property type="entry name" value="ADH-like_N"/>
</dbReference>
<dbReference type="InterPro" id="IPR002328">
    <property type="entry name" value="ADH_Zn_CS"/>
</dbReference>
<keyword evidence="8" id="KW-1185">Reference proteome</keyword>
<keyword evidence="1 4" id="KW-0479">Metal-binding</keyword>
<dbReference type="GO" id="GO:0016491">
    <property type="term" value="F:oxidoreductase activity"/>
    <property type="evidence" value="ECO:0007669"/>
    <property type="project" value="UniProtKB-KW"/>
</dbReference>
<dbReference type="InterPro" id="IPR013149">
    <property type="entry name" value="ADH-like_C"/>
</dbReference>
<gene>
    <name evidence="7" type="ORF">OM076_40860</name>
</gene>
<keyword evidence="2 4" id="KW-0862">Zinc</keyword>
<dbReference type="InterPro" id="IPR050129">
    <property type="entry name" value="Zn_alcohol_dh"/>
</dbReference>
<evidence type="ECO:0000313" key="8">
    <source>
        <dbReference type="Proteomes" id="UP001149140"/>
    </source>
</evidence>
<dbReference type="Proteomes" id="UP001149140">
    <property type="component" value="Unassembled WGS sequence"/>
</dbReference>
<protein>
    <submittedName>
        <fullName evidence="7">Alcohol dehydrogenase catalytic domain-containing protein</fullName>
    </submittedName>
</protein>
<evidence type="ECO:0000256" key="1">
    <source>
        <dbReference type="ARBA" id="ARBA00022723"/>
    </source>
</evidence>
<dbReference type="RefSeq" id="WP_270045942.1">
    <property type="nucleotide sequence ID" value="NZ_JAPDOD010000072.1"/>
</dbReference>
<dbReference type="Pfam" id="PF08240">
    <property type="entry name" value="ADH_N"/>
    <property type="match status" value="1"/>
</dbReference>
<comment type="similarity">
    <text evidence="4">Belongs to the zinc-containing alcohol dehydrogenase family.</text>
</comment>
<feature type="region of interest" description="Disordered" evidence="5">
    <location>
        <begin position="215"/>
        <end position="235"/>
    </location>
</feature>
<dbReference type="PANTHER" id="PTHR43401:SF2">
    <property type="entry name" value="L-THREONINE 3-DEHYDROGENASE"/>
    <property type="match status" value="1"/>
</dbReference>
<dbReference type="InterPro" id="IPR036291">
    <property type="entry name" value="NAD(P)-bd_dom_sf"/>
</dbReference>
<dbReference type="AlphaFoldDB" id="A0A9X3N1D9"/>
<feature type="domain" description="Enoyl reductase (ER)" evidence="6">
    <location>
        <begin position="8"/>
        <end position="362"/>
    </location>
</feature>
<dbReference type="GO" id="GO:0008270">
    <property type="term" value="F:zinc ion binding"/>
    <property type="evidence" value="ECO:0007669"/>
    <property type="project" value="InterPro"/>
</dbReference>
<dbReference type="InterPro" id="IPR020843">
    <property type="entry name" value="ER"/>
</dbReference>
<dbReference type="PANTHER" id="PTHR43401">
    <property type="entry name" value="L-THREONINE 3-DEHYDROGENASE"/>
    <property type="match status" value="1"/>
</dbReference>
<dbReference type="Pfam" id="PF00107">
    <property type="entry name" value="ADH_zinc_N"/>
    <property type="match status" value="1"/>
</dbReference>
<proteinExistence type="inferred from homology"/>
<organism evidence="7 8">
    <name type="scientific">Solirubrobacter ginsenosidimutans</name>
    <dbReference type="NCBI Taxonomy" id="490573"/>
    <lineage>
        <taxon>Bacteria</taxon>
        <taxon>Bacillati</taxon>
        <taxon>Actinomycetota</taxon>
        <taxon>Thermoleophilia</taxon>
        <taxon>Solirubrobacterales</taxon>
        <taxon>Solirubrobacteraceae</taxon>
        <taxon>Solirubrobacter</taxon>
    </lineage>
</organism>
<evidence type="ECO:0000256" key="4">
    <source>
        <dbReference type="RuleBase" id="RU361277"/>
    </source>
</evidence>
<dbReference type="EMBL" id="JAPDOD010000072">
    <property type="protein sequence ID" value="MDA0166684.1"/>
    <property type="molecule type" value="Genomic_DNA"/>
</dbReference>
<dbReference type="SUPFAM" id="SSF51735">
    <property type="entry name" value="NAD(P)-binding Rossmann-fold domains"/>
    <property type="match status" value="1"/>
</dbReference>
<name>A0A9X3N1D9_9ACTN</name>
<evidence type="ECO:0000259" key="6">
    <source>
        <dbReference type="SMART" id="SM00829"/>
    </source>
</evidence>
<dbReference type="SMART" id="SM00829">
    <property type="entry name" value="PKS_ER"/>
    <property type="match status" value="1"/>
</dbReference>
<dbReference type="PROSITE" id="PS00059">
    <property type="entry name" value="ADH_ZINC"/>
    <property type="match status" value="1"/>
</dbReference>
<evidence type="ECO:0000256" key="2">
    <source>
        <dbReference type="ARBA" id="ARBA00022833"/>
    </source>
</evidence>